<keyword evidence="2" id="KW-0813">Transport</keyword>
<evidence type="ECO:0000256" key="4">
    <source>
        <dbReference type="ARBA" id="ARBA00022989"/>
    </source>
</evidence>
<evidence type="ECO:0000313" key="11">
    <source>
        <dbReference type="Proteomes" id="UP001163823"/>
    </source>
</evidence>
<keyword evidence="5 7" id="KW-0472">Membrane</keyword>
<feature type="domain" description="Plant PDR ABC transporter associated" evidence="9">
    <location>
        <begin position="58"/>
        <end position="120"/>
    </location>
</feature>
<dbReference type="InterPro" id="IPR013581">
    <property type="entry name" value="PDR_assoc"/>
</dbReference>
<dbReference type="KEGG" id="qsa:O6P43_007385"/>
<evidence type="ECO:0000313" key="10">
    <source>
        <dbReference type="EMBL" id="KAJ7977816.1"/>
    </source>
</evidence>
<evidence type="ECO:0000256" key="2">
    <source>
        <dbReference type="ARBA" id="ARBA00022448"/>
    </source>
</evidence>
<feature type="domain" description="ABC-2 type transporter transmembrane" evidence="8">
    <location>
        <begin position="4"/>
        <end position="53"/>
    </location>
</feature>
<evidence type="ECO:0000259" key="8">
    <source>
        <dbReference type="Pfam" id="PF01061"/>
    </source>
</evidence>
<keyword evidence="3 7" id="KW-0812">Transmembrane</keyword>
<evidence type="ECO:0000259" key="9">
    <source>
        <dbReference type="Pfam" id="PF08370"/>
    </source>
</evidence>
<feature type="region of interest" description="Disordered" evidence="6">
    <location>
        <begin position="132"/>
        <end position="156"/>
    </location>
</feature>
<proteinExistence type="predicted"/>
<dbReference type="EMBL" id="JARAOO010000003">
    <property type="protein sequence ID" value="KAJ7977816.1"/>
    <property type="molecule type" value="Genomic_DNA"/>
</dbReference>
<dbReference type="Pfam" id="PF01061">
    <property type="entry name" value="ABC2_membrane"/>
    <property type="match status" value="1"/>
</dbReference>
<reference evidence="10" key="1">
    <citation type="journal article" date="2023" name="Science">
        <title>Elucidation of the pathway for biosynthesis of saponin adjuvants from the soapbark tree.</title>
        <authorList>
            <person name="Reed J."/>
            <person name="Orme A."/>
            <person name="El-Demerdash A."/>
            <person name="Owen C."/>
            <person name="Martin L.B.B."/>
            <person name="Misra R.C."/>
            <person name="Kikuchi S."/>
            <person name="Rejzek M."/>
            <person name="Martin A.C."/>
            <person name="Harkess A."/>
            <person name="Leebens-Mack J."/>
            <person name="Louveau T."/>
            <person name="Stephenson M.J."/>
            <person name="Osbourn A."/>
        </authorList>
    </citation>
    <scope>NUCLEOTIDE SEQUENCE</scope>
    <source>
        <strain evidence="10">S10</strain>
    </source>
</reference>
<feature type="compositionally biased region" description="Basic and acidic residues" evidence="6">
    <location>
        <begin position="146"/>
        <end position="156"/>
    </location>
</feature>
<protein>
    <submittedName>
        <fullName evidence="10">Pleiotropic drug resistance protein 3-like</fullName>
    </submittedName>
</protein>
<keyword evidence="4 7" id="KW-1133">Transmembrane helix</keyword>
<comment type="subcellular location">
    <subcellularLocation>
        <location evidence="1">Membrane</location>
        <topology evidence="1">Multi-pass membrane protein</topology>
    </subcellularLocation>
</comment>
<evidence type="ECO:0000256" key="1">
    <source>
        <dbReference type="ARBA" id="ARBA00004141"/>
    </source>
</evidence>
<organism evidence="10 11">
    <name type="scientific">Quillaja saponaria</name>
    <name type="common">Soap bark tree</name>
    <dbReference type="NCBI Taxonomy" id="32244"/>
    <lineage>
        <taxon>Eukaryota</taxon>
        <taxon>Viridiplantae</taxon>
        <taxon>Streptophyta</taxon>
        <taxon>Embryophyta</taxon>
        <taxon>Tracheophyta</taxon>
        <taxon>Spermatophyta</taxon>
        <taxon>Magnoliopsida</taxon>
        <taxon>eudicotyledons</taxon>
        <taxon>Gunneridae</taxon>
        <taxon>Pentapetalae</taxon>
        <taxon>rosids</taxon>
        <taxon>fabids</taxon>
        <taxon>Fabales</taxon>
        <taxon>Quillajaceae</taxon>
        <taxon>Quillaja</taxon>
    </lineage>
</organism>
<evidence type="ECO:0000256" key="7">
    <source>
        <dbReference type="SAM" id="Phobius"/>
    </source>
</evidence>
<dbReference type="InterPro" id="IPR013525">
    <property type="entry name" value="ABC2_TM"/>
</dbReference>
<accession>A0AAD7QA91</accession>
<keyword evidence="11" id="KW-1185">Reference proteome</keyword>
<dbReference type="GO" id="GO:0140359">
    <property type="term" value="F:ABC-type transporter activity"/>
    <property type="evidence" value="ECO:0007669"/>
    <property type="project" value="InterPro"/>
</dbReference>
<dbReference type="Proteomes" id="UP001163823">
    <property type="component" value="Chromosome 3"/>
</dbReference>
<feature type="transmembrane region" description="Helical" evidence="7">
    <location>
        <begin position="83"/>
        <end position="110"/>
    </location>
</feature>
<name>A0AAD7QA91_QUISA</name>
<evidence type="ECO:0000256" key="3">
    <source>
        <dbReference type="ARBA" id="ARBA00022692"/>
    </source>
</evidence>
<dbReference type="GO" id="GO:0005886">
    <property type="term" value="C:plasma membrane"/>
    <property type="evidence" value="ECO:0007669"/>
    <property type="project" value="UniProtKB-ARBA"/>
</dbReference>
<sequence>MVASITAGNFAILFVFLFSGFIIKQPSMPGWLKWVFWLSPLTYGEIGLSLNEFLAPRWKKMLATSNTIGEETLESRGLDFPGFHYWISLGSLFGFTIVFNVGFVLALSYLKSPGSFRAIISFEKLTQMQGSEGSQDSAYMVKKSKFPKDNVGPRKG</sequence>
<dbReference type="Pfam" id="PF08370">
    <property type="entry name" value="PDR_assoc"/>
    <property type="match status" value="1"/>
</dbReference>
<comment type="caution">
    <text evidence="10">The sequence shown here is derived from an EMBL/GenBank/DDBJ whole genome shotgun (WGS) entry which is preliminary data.</text>
</comment>
<feature type="transmembrane region" description="Helical" evidence="7">
    <location>
        <begin position="6"/>
        <end position="23"/>
    </location>
</feature>
<evidence type="ECO:0000256" key="6">
    <source>
        <dbReference type="SAM" id="MobiDB-lite"/>
    </source>
</evidence>
<evidence type="ECO:0000256" key="5">
    <source>
        <dbReference type="ARBA" id="ARBA00023136"/>
    </source>
</evidence>
<dbReference type="PANTHER" id="PTHR19241">
    <property type="entry name" value="ATP-BINDING CASSETTE TRANSPORTER"/>
    <property type="match status" value="1"/>
</dbReference>
<gene>
    <name evidence="10" type="ORF">O6P43_007385</name>
</gene>
<dbReference type="AlphaFoldDB" id="A0AAD7QA91"/>